<reference evidence="2 3" key="1">
    <citation type="submission" date="2019-02" db="EMBL/GenBank/DDBJ databases">
        <authorList>
            <person name="Lehtovirta-Morley E L."/>
        </authorList>
    </citation>
    <scope>NUCLEOTIDE SEQUENCE [LARGE SCALE GENOMIC DNA]</scope>
    <source>
        <strain evidence="2">NFRAN1</strain>
    </source>
</reference>
<sequence>MIYNSLLYFIIFKNEFFSGIKIHAQISKNMVNTINSPTAVDINEGPTVSVMGDTYSVVIGGEQTNGSYSLIDMLIPPGGGPAPHSHPSYQEAFYILKGEINVITKEKRYTAKQGSYVNIPFNGPIHKFTNETNSVVRFLCFLTPAGMEKMFLEVGKPVTADTLLPIPQLTSETLKRLQSIAEKYGLKLYPLDYFD</sequence>
<proteinExistence type="predicted"/>
<dbReference type="KEGG" id="nfn:NFRAN_0482"/>
<dbReference type="Proteomes" id="UP000294299">
    <property type="component" value="Chromosome NFRAN"/>
</dbReference>
<organism evidence="2 3">
    <name type="scientific">Candidatus Nitrosocosmicus franklandianus</name>
    <dbReference type="NCBI Taxonomy" id="1798806"/>
    <lineage>
        <taxon>Archaea</taxon>
        <taxon>Nitrososphaerota</taxon>
        <taxon>Nitrososphaeria</taxon>
        <taxon>Nitrososphaerales</taxon>
        <taxon>Nitrososphaeraceae</taxon>
        <taxon>Candidatus Nitrosocosmicus</taxon>
    </lineage>
</organism>
<dbReference type="AlphaFoldDB" id="A0A484ICS1"/>
<dbReference type="Pfam" id="PF07883">
    <property type="entry name" value="Cupin_2"/>
    <property type="match status" value="1"/>
</dbReference>
<name>A0A484ICS1_9ARCH</name>
<dbReference type="SUPFAM" id="SSF51182">
    <property type="entry name" value="RmlC-like cupins"/>
    <property type="match status" value="1"/>
</dbReference>
<evidence type="ECO:0000313" key="3">
    <source>
        <dbReference type="Proteomes" id="UP000294299"/>
    </source>
</evidence>
<protein>
    <submittedName>
        <fullName evidence="2">Cupin domain-containing protein</fullName>
    </submittedName>
</protein>
<dbReference type="InterPro" id="IPR014710">
    <property type="entry name" value="RmlC-like_jellyroll"/>
</dbReference>
<dbReference type="InterPro" id="IPR011051">
    <property type="entry name" value="RmlC_Cupin_sf"/>
</dbReference>
<gene>
    <name evidence="2" type="ORF">NFRAN_0482</name>
</gene>
<dbReference type="PANTHER" id="PTHR36440">
    <property type="entry name" value="PUTATIVE (AFU_ORTHOLOGUE AFUA_8G07350)-RELATED"/>
    <property type="match status" value="1"/>
</dbReference>
<dbReference type="Gene3D" id="2.60.120.10">
    <property type="entry name" value="Jelly Rolls"/>
    <property type="match status" value="1"/>
</dbReference>
<evidence type="ECO:0000313" key="2">
    <source>
        <dbReference type="EMBL" id="VFJ12803.1"/>
    </source>
</evidence>
<accession>A0A484ICS1</accession>
<feature type="domain" description="Cupin type-2" evidence="1">
    <location>
        <begin position="73"/>
        <end position="140"/>
    </location>
</feature>
<evidence type="ECO:0000259" key="1">
    <source>
        <dbReference type="Pfam" id="PF07883"/>
    </source>
</evidence>
<dbReference type="InterPro" id="IPR053146">
    <property type="entry name" value="QDO-like"/>
</dbReference>
<dbReference type="InterPro" id="IPR013096">
    <property type="entry name" value="Cupin_2"/>
</dbReference>
<dbReference type="PANTHER" id="PTHR36440:SF1">
    <property type="entry name" value="PUTATIVE (AFU_ORTHOLOGUE AFUA_8G07350)-RELATED"/>
    <property type="match status" value="1"/>
</dbReference>
<keyword evidence="3" id="KW-1185">Reference proteome</keyword>
<dbReference type="EMBL" id="LR216287">
    <property type="protein sequence ID" value="VFJ12803.1"/>
    <property type="molecule type" value="Genomic_DNA"/>
</dbReference>